<dbReference type="AlphaFoldDB" id="A0A3R5U9T9"/>
<dbReference type="Gene3D" id="3.40.50.1700">
    <property type="entry name" value="Glycoside hydrolase family 3 C-terminal domain"/>
    <property type="match status" value="1"/>
</dbReference>
<dbReference type="InterPro" id="IPR017853">
    <property type="entry name" value="GH"/>
</dbReference>
<dbReference type="InterPro" id="IPR036881">
    <property type="entry name" value="Glyco_hydro_3_C_sf"/>
</dbReference>
<protein>
    <submittedName>
        <fullName evidence="4">Glycosyl hydrolase</fullName>
    </submittedName>
</protein>
<dbReference type="Proteomes" id="UP000286268">
    <property type="component" value="Chromosome"/>
</dbReference>
<dbReference type="KEGG" id="cmah:C1I91_16330"/>
<dbReference type="OrthoDB" id="9805821at2"/>
<evidence type="ECO:0000313" key="4">
    <source>
        <dbReference type="EMBL" id="QAA33077.1"/>
    </source>
</evidence>
<dbReference type="RefSeq" id="WP_128213807.1">
    <property type="nucleotide sequence ID" value="NZ_CP025746.1"/>
</dbReference>
<dbReference type="InterPro" id="IPR026891">
    <property type="entry name" value="Fn3-like"/>
</dbReference>
<gene>
    <name evidence="4" type="ORF">C1I91_16330</name>
</gene>
<evidence type="ECO:0000313" key="5">
    <source>
        <dbReference type="Proteomes" id="UP000286268"/>
    </source>
</evidence>
<organism evidence="4 5">
    <name type="scientific">Clostridium manihotivorum</name>
    <dbReference type="NCBI Taxonomy" id="2320868"/>
    <lineage>
        <taxon>Bacteria</taxon>
        <taxon>Bacillati</taxon>
        <taxon>Bacillota</taxon>
        <taxon>Clostridia</taxon>
        <taxon>Eubacteriales</taxon>
        <taxon>Clostridiaceae</taxon>
        <taxon>Clostridium</taxon>
    </lineage>
</organism>
<reference evidence="4 5" key="1">
    <citation type="submission" date="2018-01" db="EMBL/GenBank/DDBJ databases">
        <title>Genome Sequencing and Assembly of Anaerobacter polyendosporus strain CT4.</title>
        <authorList>
            <person name="Tachaapaikoon C."/>
            <person name="Sutheeworapong S."/>
            <person name="Jenjaroenpun P."/>
            <person name="Wongsurawat T."/>
            <person name="Nookeaw I."/>
            <person name="Cheawchanlertfa P."/>
            <person name="Kosugi A."/>
            <person name="Cheevadhanarak S."/>
            <person name="Ratanakhanokchai K."/>
        </authorList>
    </citation>
    <scope>NUCLEOTIDE SEQUENCE [LARGE SCALE GENOMIC DNA]</scope>
    <source>
        <strain evidence="4 5">CT4</strain>
    </source>
</reference>
<dbReference type="GO" id="GO:0005975">
    <property type="term" value="P:carbohydrate metabolic process"/>
    <property type="evidence" value="ECO:0007669"/>
    <property type="project" value="InterPro"/>
</dbReference>
<keyword evidence="2 4" id="KW-0378">Hydrolase</keyword>
<name>A0A3R5U9T9_9CLOT</name>
<dbReference type="Gene3D" id="2.60.40.10">
    <property type="entry name" value="Immunoglobulins"/>
    <property type="match status" value="1"/>
</dbReference>
<dbReference type="FunFam" id="2.60.40.10:FF:000495">
    <property type="entry name" value="Periplasmic beta-glucosidase"/>
    <property type="match status" value="1"/>
</dbReference>
<accession>A0A3R5U9T9</accession>
<dbReference type="Gene3D" id="3.20.20.300">
    <property type="entry name" value="Glycoside hydrolase, family 3, N-terminal domain"/>
    <property type="match status" value="1"/>
</dbReference>
<sequence length="684" mass="76863">MKEINQATKQRIKEMISEMTLEEKVSMIHGNGLFRTEGIERLGIPPLVMSDGPMGVRKDYENDKWEDIGNTYDYSTYFPSNMALAASWNIDKAYEFGMAIGAEARGRAKDVILGPGINIIRTPLCGRNFEYMSEDPYLISKMVVPFIKGVQTKDTAACVKHFAANNQEFERLKINVEMDDRALHEIYLPGFKSAVEEGNSYTIMSAYNKLRGEFCSESDYLLNDILRKGWGYDGVVISDWGAVHDTEKAAKYGIDIEMNVTSNFDEYYLANPLLEKVRNGDIEEKVIDEKVERILGLMFKLNIFSEQRYRGCYNTSAHRETALEIAREAIVLLKNEENLLPLKDSSIKTLAVIGENADAKHSTGGDSAQIKALYEYTPLTGLSMRLGGNTKVKYAKGYSNDESLSPELIKEAIELAKNCDETIVVIGLDHNYDLEGRDRTDMKLPYGQDDLVKEILKVNPNAIIVNISGSPVEFEPWIDDAKVLVHSFYAGMEGGYAVAEAIFGDINPSGKLPVTFPKKLSDSPAHCIGEFPGEESVQYKESIFVGYRYFDSKDVEPRFCFGHGLSYTKFKYSDLKVNVIKGNQIEVKVSFNVTNSGKLAGSEIAQVYVSDLVSSFIRPEKELKGFDKIFLEAGQCKNVEITLDESSLAFYNDKESRWTYEEGDFKVLVGSSSRDLRLEETFSI</sequence>
<comment type="similarity">
    <text evidence="1">Belongs to the glycosyl hydrolase 3 family.</text>
</comment>
<dbReference type="InterPro" id="IPR050288">
    <property type="entry name" value="Cellulose_deg_GH3"/>
</dbReference>
<dbReference type="InterPro" id="IPR001764">
    <property type="entry name" value="Glyco_hydro_3_N"/>
</dbReference>
<dbReference type="InterPro" id="IPR013783">
    <property type="entry name" value="Ig-like_fold"/>
</dbReference>
<dbReference type="Pfam" id="PF14310">
    <property type="entry name" value="Fn3-like"/>
    <property type="match status" value="1"/>
</dbReference>
<dbReference type="GO" id="GO:0008422">
    <property type="term" value="F:beta-glucosidase activity"/>
    <property type="evidence" value="ECO:0007669"/>
    <property type="project" value="UniProtKB-ARBA"/>
</dbReference>
<dbReference type="PANTHER" id="PTHR42715:SF10">
    <property type="entry name" value="BETA-GLUCOSIDASE"/>
    <property type="match status" value="1"/>
</dbReference>
<dbReference type="Pfam" id="PF00933">
    <property type="entry name" value="Glyco_hydro_3"/>
    <property type="match status" value="1"/>
</dbReference>
<evidence type="ECO:0000256" key="2">
    <source>
        <dbReference type="ARBA" id="ARBA00022801"/>
    </source>
</evidence>
<keyword evidence="5" id="KW-1185">Reference proteome</keyword>
<dbReference type="SUPFAM" id="SSF51445">
    <property type="entry name" value="(Trans)glycosidases"/>
    <property type="match status" value="1"/>
</dbReference>
<evidence type="ECO:0000259" key="3">
    <source>
        <dbReference type="SMART" id="SM01217"/>
    </source>
</evidence>
<feature type="domain" description="Fibronectin type III-like" evidence="3">
    <location>
        <begin position="603"/>
        <end position="673"/>
    </location>
</feature>
<dbReference type="InterPro" id="IPR002772">
    <property type="entry name" value="Glyco_hydro_3_C"/>
</dbReference>
<dbReference type="InterPro" id="IPR036962">
    <property type="entry name" value="Glyco_hydro_3_N_sf"/>
</dbReference>
<dbReference type="PANTHER" id="PTHR42715">
    <property type="entry name" value="BETA-GLUCOSIDASE"/>
    <property type="match status" value="1"/>
</dbReference>
<dbReference type="PRINTS" id="PR00133">
    <property type="entry name" value="GLHYDRLASE3"/>
</dbReference>
<dbReference type="Pfam" id="PF01915">
    <property type="entry name" value="Glyco_hydro_3_C"/>
    <property type="match status" value="1"/>
</dbReference>
<dbReference type="SMART" id="SM01217">
    <property type="entry name" value="Fn3_like"/>
    <property type="match status" value="1"/>
</dbReference>
<dbReference type="EMBL" id="CP025746">
    <property type="protein sequence ID" value="QAA33077.1"/>
    <property type="molecule type" value="Genomic_DNA"/>
</dbReference>
<dbReference type="SUPFAM" id="SSF52279">
    <property type="entry name" value="Beta-D-glucan exohydrolase, C-terminal domain"/>
    <property type="match status" value="1"/>
</dbReference>
<proteinExistence type="inferred from homology"/>
<evidence type="ECO:0000256" key="1">
    <source>
        <dbReference type="ARBA" id="ARBA00005336"/>
    </source>
</evidence>